<proteinExistence type="predicted"/>
<reference evidence="1" key="1">
    <citation type="submission" date="2020-02" db="EMBL/GenBank/DDBJ databases">
        <authorList>
            <person name="Meier V. D."/>
        </authorList>
    </citation>
    <scope>NUCLEOTIDE SEQUENCE</scope>
    <source>
        <strain evidence="1">AVDCRST_MAG49</strain>
    </source>
</reference>
<accession>A0A6J4V8I0</accession>
<sequence>MLRGKPLACWGRHDGEAEPACHADVLCALVNGERG</sequence>
<protein>
    <submittedName>
        <fullName evidence="1">Uncharacterized protein</fullName>
    </submittedName>
</protein>
<dbReference type="AlphaFoldDB" id="A0A6J4V8I0"/>
<evidence type="ECO:0000313" key="1">
    <source>
        <dbReference type="EMBL" id="CAA9570056.1"/>
    </source>
</evidence>
<dbReference type="EMBL" id="CADCWG010000242">
    <property type="protein sequence ID" value="CAA9570056.1"/>
    <property type="molecule type" value="Genomic_DNA"/>
</dbReference>
<gene>
    <name evidence="1" type="ORF">AVDCRST_MAG49-3506</name>
</gene>
<organism evidence="1">
    <name type="scientific">uncultured Thermomicrobiales bacterium</name>
    <dbReference type="NCBI Taxonomy" id="1645740"/>
    <lineage>
        <taxon>Bacteria</taxon>
        <taxon>Pseudomonadati</taxon>
        <taxon>Thermomicrobiota</taxon>
        <taxon>Thermomicrobia</taxon>
        <taxon>Thermomicrobiales</taxon>
        <taxon>environmental samples</taxon>
    </lineage>
</organism>
<name>A0A6J4V8I0_9BACT</name>